<dbReference type="NCBIfam" id="TIGR02388">
    <property type="entry name" value="rpoC2_cyan"/>
    <property type="match status" value="1"/>
</dbReference>
<geneLocation type="chloroplast" evidence="12"/>
<dbReference type="Gene3D" id="1.10.274.100">
    <property type="entry name" value="RNA polymerase Rpb1, domain 3"/>
    <property type="match status" value="1"/>
</dbReference>
<sequence>MAVPGHRGGELAVAEARGGVRAYTAPCFKSGAVGGRARPPKALNSKQQRPEGQLPNSMGSRFESYGEIRSPMVTQRFRRPSKTFFGNLTKFFNQCFDKGRLKNFVLWFLINYGEKKTVDLVEQLKNVGFLYASKAGISLGVDDLKIPPKKKEYIYKAEKLTTETINQHLRAEITGVERFQRLIDTWHRTCEEIKKEVVKNFEATDILNPVYMMAFSGARGNISQVSQLVGMRGLMADPQGQILDFPIRSNFREGLTLTEYLISSYGARKGIVDTALRTANAGYLTRRLVDVAQHVIISNIDCGTNRGIFLVNMKEKNKTIHSLSQRTVGRILASDLIYSEKKIASRNDEITLDLAFIIGEKFNKVFVRSPLTCETAKLICQLCYGWSLAQGNLVSIGEAVGVVAAQSIGEPGTQLTMRTFHTGGVFSGDVNDQIKAPFYGTVEYITAIPGTLIRTPEGKIAFLTKGEGSMIIKRVDLTESERRPLPCMLPNAADPKNSKVVLSSGSVAEKLLHGLIPADKGDAVAIEPQHLPFRLGEGGFNTPRHRITEPGVKGKYDYGTRKIRGPLHVPYPQEPKVRRDKSKEGKGRKTTKGLASVSLRRPEAFGLKADTLSGPLQEEIRKYKIPPLTLLYIRNGQDVFEKEVVAQITSISQKTNATDNAELTIKSDMEGVFYSKTLSLREKFIQTTNININDMVSLKVPTNIDLKTLEPYNNFINNFLAFGIGVRRKSRGASMAGPGHRRASTQSFYLPTHKSRPLDGRGRPSRGNMMTGPGGKGSFGLRAPLPPEVFVFGCFLPLSPPSLWFKRLASLPTGPLGKTKGPVGNEAKNSSSPDSLLSPKGNEARRGKEGLTLKGVCPKDKHPFEIDPNNNLRASRRVIRRSPLLSLPFGPKGRGRSGVRLPIAPSLLATSVPFRSRSSGQGLDGRPFDGLFTPPALAGGEGLDGRAASLPIGLWPRPLDGRGRPSRPLRNYLPSPGDRNIGRRPFGEGPGRVATPSRGPLVFANGKNWPSKGRPSRGRAHFRPIVESKSRHTGSTRELEFEKVYEAWDWGYAWILSGKVYECKYPSSFFPKVGDFLNYKSLLYKIYWALNPNNGDSVDYIFNQRAPGSTGFSTRTRTPSMGSQRDPALLRRAADRNFCPPGGLDGRPRPSREVSNFRGASKAGPVHRGASAKGQWAAKLPGHRAPALWVLPTAKTLAKGVRGGGNRAPGKRYQRGGRIAQLKGAAKEINCKQSKNLIFINLKNIFYKERGYDFIFLEKFFYISLEAPGAYVSSPSMAPLPPLDGRTQILHNLAPPPSGQGGQGARWPGSFAAHRPLADAPRWPGPAIEAPPKLLTPLDGVATRPGPSPKGRRPKLLAPFGGQEFRRGIGQRPMGSEA</sequence>
<dbReference type="InterPro" id="IPR042102">
    <property type="entry name" value="RNA_pol_Rpb1_3_sf"/>
</dbReference>
<organism evidence="12">
    <name type="scientific">Stephanosphaera pluvialis</name>
    <dbReference type="NCBI Taxonomy" id="51712"/>
    <lineage>
        <taxon>Eukaryota</taxon>
        <taxon>Viridiplantae</taxon>
        <taxon>Chlorophyta</taxon>
        <taxon>core chlorophytes</taxon>
        <taxon>Chlorophyceae</taxon>
        <taxon>CS clade</taxon>
        <taxon>Chlamydomonadales</taxon>
        <taxon>Haematococcaceae</taxon>
        <taxon>Stephanosphaera</taxon>
    </lineage>
</organism>
<dbReference type="GO" id="GO:0003899">
    <property type="term" value="F:DNA-directed RNA polymerase activity"/>
    <property type="evidence" value="ECO:0007669"/>
    <property type="project" value="UniProtKB-EC"/>
</dbReference>
<dbReference type="InterPro" id="IPR038120">
    <property type="entry name" value="Rpb1_funnel_sf"/>
</dbReference>
<dbReference type="SUPFAM" id="SSF64484">
    <property type="entry name" value="beta and beta-prime subunits of DNA dependent RNA-polymerase"/>
    <property type="match status" value="1"/>
</dbReference>
<keyword evidence="6" id="KW-0479">Metal-binding</keyword>
<dbReference type="GO" id="GO:0003677">
    <property type="term" value="F:DNA binding"/>
    <property type="evidence" value="ECO:0007669"/>
    <property type="project" value="InterPro"/>
</dbReference>
<dbReference type="Gene3D" id="1.10.132.30">
    <property type="match status" value="1"/>
</dbReference>
<dbReference type="InterPro" id="IPR045867">
    <property type="entry name" value="DNA-dir_RpoC_beta_prime"/>
</dbReference>
<evidence type="ECO:0000259" key="10">
    <source>
        <dbReference type="Pfam" id="PF04998"/>
    </source>
</evidence>
<dbReference type="InterPro" id="IPR007081">
    <property type="entry name" value="RNA_pol_Rpb1_5"/>
</dbReference>
<dbReference type="GO" id="GO:0006351">
    <property type="term" value="P:DNA-templated transcription"/>
    <property type="evidence" value="ECO:0007669"/>
    <property type="project" value="InterPro"/>
</dbReference>
<dbReference type="EMBL" id="KT625363">
    <property type="protein sequence ID" value="ALO21680.1"/>
    <property type="molecule type" value="Genomic_DNA"/>
</dbReference>
<dbReference type="InterPro" id="IPR007083">
    <property type="entry name" value="RNA_pol_Rpb1_4"/>
</dbReference>
<gene>
    <name evidence="12" type="primary">rpoC2a</name>
</gene>
<feature type="compositionally biased region" description="Basic and acidic residues" evidence="9">
    <location>
        <begin position="842"/>
        <end position="865"/>
    </location>
</feature>
<keyword evidence="3 12" id="KW-0934">Plastid</keyword>
<evidence type="ECO:0000256" key="8">
    <source>
        <dbReference type="ARBA" id="ARBA00023163"/>
    </source>
</evidence>
<feature type="compositionally biased region" description="Basic and acidic residues" evidence="9">
    <location>
        <begin position="575"/>
        <end position="587"/>
    </location>
</feature>
<feature type="region of interest" description="Disordered" evidence="9">
    <location>
        <begin position="959"/>
        <end position="997"/>
    </location>
</feature>
<keyword evidence="12" id="KW-0150">Chloroplast</keyword>
<evidence type="ECO:0000313" key="12">
    <source>
        <dbReference type="EMBL" id="ALO21680.1"/>
    </source>
</evidence>
<dbReference type="PANTHER" id="PTHR19376">
    <property type="entry name" value="DNA-DIRECTED RNA POLYMERASE"/>
    <property type="match status" value="1"/>
</dbReference>
<dbReference type="GO" id="GO:0000428">
    <property type="term" value="C:DNA-directed RNA polymerase complex"/>
    <property type="evidence" value="ECO:0007669"/>
    <property type="project" value="UniProtKB-KW"/>
</dbReference>
<keyword evidence="2" id="KW-0240">DNA-directed RNA polymerase</keyword>
<dbReference type="PANTHER" id="PTHR19376:SF68">
    <property type="entry name" value="DNA-DIRECTED RNA POLYMERASE SUBUNIT BETA"/>
    <property type="match status" value="1"/>
</dbReference>
<reference evidence="12" key="1">
    <citation type="journal article" date="2015" name="BMC Evol. Biol.">
        <title>Chloroplast phylogenomic analysis of chlorophyte green algae identifies a novel lineage sister to the Sphaeropleales (Chlorophyceae).</title>
        <authorList>
            <person name="Lemieux C."/>
            <person name="Vincent A.T."/>
            <person name="Labarre A."/>
            <person name="Otis C."/>
            <person name="Turmel M."/>
        </authorList>
    </citation>
    <scope>NUCLEOTIDE SEQUENCE</scope>
</reference>
<dbReference type="Pfam" id="PF04998">
    <property type="entry name" value="RNA_pol_Rpb1_5"/>
    <property type="match status" value="1"/>
</dbReference>
<feature type="region of interest" description="Disordered" evidence="9">
    <location>
        <begin position="536"/>
        <end position="594"/>
    </location>
</feature>
<keyword evidence="8" id="KW-0804">Transcription</keyword>
<proteinExistence type="predicted"/>
<feature type="region of interest" description="Disordered" evidence="9">
    <location>
        <begin position="33"/>
        <end position="62"/>
    </location>
</feature>
<dbReference type="EC" id="2.7.7.6" evidence="1"/>
<dbReference type="Pfam" id="PF05000">
    <property type="entry name" value="RNA_pol_Rpb1_4"/>
    <property type="match status" value="1"/>
</dbReference>
<keyword evidence="5" id="KW-0548">Nucleotidyltransferase</keyword>
<evidence type="ECO:0000256" key="7">
    <source>
        <dbReference type="ARBA" id="ARBA00022833"/>
    </source>
</evidence>
<feature type="domain" description="RNA polymerase Rpb1" evidence="11">
    <location>
        <begin position="173"/>
        <end position="244"/>
    </location>
</feature>
<keyword evidence="4" id="KW-0808">Transferase</keyword>
<feature type="non-terminal residue" evidence="12">
    <location>
        <position position="1378"/>
    </location>
</feature>
<name>A0A0S2IDV8_9CHLO</name>
<keyword evidence="7" id="KW-0862">Zinc</keyword>
<feature type="region of interest" description="Disordered" evidence="9">
    <location>
        <begin position="815"/>
        <end position="869"/>
    </location>
</feature>
<evidence type="ECO:0000256" key="6">
    <source>
        <dbReference type="ARBA" id="ARBA00022723"/>
    </source>
</evidence>
<evidence type="ECO:0000256" key="5">
    <source>
        <dbReference type="ARBA" id="ARBA00022695"/>
    </source>
</evidence>
<evidence type="ECO:0000256" key="3">
    <source>
        <dbReference type="ARBA" id="ARBA00022640"/>
    </source>
</evidence>
<feature type="region of interest" description="Disordered" evidence="9">
    <location>
        <begin position="731"/>
        <end position="779"/>
    </location>
</feature>
<protein>
    <recommendedName>
        <fullName evidence="1">DNA-directed RNA polymerase</fullName>
        <ecNumber evidence="1">2.7.7.6</ecNumber>
    </recommendedName>
</protein>
<evidence type="ECO:0000256" key="9">
    <source>
        <dbReference type="SAM" id="MobiDB-lite"/>
    </source>
</evidence>
<accession>A0A0S2IDV8</accession>
<dbReference type="InterPro" id="IPR012756">
    <property type="entry name" value="DNA-dir_RpoC2_beta_pp"/>
</dbReference>
<evidence type="ECO:0000256" key="1">
    <source>
        <dbReference type="ARBA" id="ARBA00012418"/>
    </source>
</evidence>
<feature type="compositionally biased region" description="Basic and acidic residues" evidence="9">
    <location>
        <begin position="546"/>
        <end position="560"/>
    </location>
</feature>
<evidence type="ECO:0000259" key="11">
    <source>
        <dbReference type="Pfam" id="PF05000"/>
    </source>
</evidence>
<feature type="region of interest" description="Disordered" evidence="9">
    <location>
        <begin position="1140"/>
        <end position="1175"/>
    </location>
</feature>
<evidence type="ECO:0000256" key="4">
    <source>
        <dbReference type="ARBA" id="ARBA00022679"/>
    </source>
</evidence>
<feature type="region of interest" description="Disordered" evidence="9">
    <location>
        <begin position="1331"/>
        <end position="1378"/>
    </location>
</feature>
<evidence type="ECO:0000256" key="2">
    <source>
        <dbReference type="ARBA" id="ARBA00022478"/>
    </source>
</evidence>
<feature type="domain" description="RNA polymerase Rpb1" evidence="10">
    <location>
        <begin position="254"/>
        <end position="694"/>
    </location>
</feature>
<dbReference type="GO" id="GO:0046872">
    <property type="term" value="F:metal ion binding"/>
    <property type="evidence" value="ECO:0007669"/>
    <property type="project" value="UniProtKB-KW"/>
</dbReference>